<dbReference type="KEGG" id="dps:DP3049"/>
<dbReference type="InterPro" id="IPR006680">
    <property type="entry name" value="Amidohydro-rel"/>
</dbReference>
<evidence type="ECO:0000313" key="3">
    <source>
        <dbReference type="EMBL" id="CAG37778.1"/>
    </source>
</evidence>
<evidence type="ECO:0000313" key="4">
    <source>
        <dbReference type="Proteomes" id="UP000000602"/>
    </source>
</evidence>
<dbReference type="PANTHER" id="PTHR21240:SF19">
    <property type="entry name" value="CATALYTIC_ HYDROLASE"/>
    <property type="match status" value="1"/>
</dbReference>
<dbReference type="Pfam" id="PF04909">
    <property type="entry name" value="Amidohydro_2"/>
    <property type="match status" value="1"/>
</dbReference>
<feature type="domain" description="Amidohydrolase-related" evidence="2">
    <location>
        <begin position="34"/>
        <end position="277"/>
    </location>
</feature>
<dbReference type="HOGENOM" id="CLU_044590_4_3_7"/>
<dbReference type="Proteomes" id="UP000000602">
    <property type="component" value="Chromosome"/>
</dbReference>
<accession>Q6AIQ2</accession>
<organism evidence="3 4">
    <name type="scientific">Desulfotalea psychrophila (strain LSv54 / DSM 12343)</name>
    <dbReference type="NCBI Taxonomy" id="177439"/>
    <lineage>
        <taxon>Bacteria</taxon>
        <taxon>Pseudomonadati</taxon>
        <taxon>Thermodesulfobacteriota</taxon>
        <taxon>Desulfobulbia</taxon>
        <taxon>Desulfobulbales</taxon>
        <taxon>Desulfocapsaceae</taxon>
        <taxon>Desulfotalea</taxon>
    </lineage>
</organism>
<sequence>MNVIDFRFRPNTPEILDGIQHSTMFKGLCKHIDFSKMKPQTVAECVQDLTAHNVVRAVITGRDCETTYNGSKHNNQSIMNWIQQFPEKFIGFFGMDPHKGMKGIASLVTAVETYGMRGAAIDPYLAQLYPNDAKYYPIYSKCCELNIPIVFTTGPATLVPGAVIDHVAPRYIDFVARDFPDLKIVISHGGYPWVNEAIVVTERNANVYLDISEFEASPMSEAYVQAANSMIADKLLYASAHPFIDFRDALATYNGLPISDEARQKIMHDNAAKLLGIETVAPVAAPVAAPAYNASSNNATSTADLVRSIVAEVVARQNG</sequence>
<protein>
    <recommendedName>
        <fullName evidence="2">Amidohydrolase-related domain-containing protein</fullName>
    </recommendedName>
</protein>
<dbReference type="EMBL" id="CR522870">
    <property type="protein sequence ID" value="CAG37778.1"/>
    <property type="molecule type" value="Genomic_DNA"/>
</dbReference>
<dbReference type="RefSeq" id="WP_011190290.1">
    <property type="nucleotide sequence ID" value="NC_006138.1"/>
</dbReference>
<dbReference type="PANTHER" id="PTHR21240">
    <property type="entry name" value="2-AMINO-3-CARBOXYLMUCONATE-6-SEMIALDEHYDE DECARBOXYLASE"/>
    <property type="match status" value="1"/>
</dbReference>
<reference evidence="4" key="1">
    <citation type="journal article" date="2004" name="Environ. Microbiol.">
        <title>The genome of Desulfotalea psychrophila, a sulfate-reducing bacterium from permanently cold Arctic sediments.</title>
        <authorList>
            <person name="Rabus R."/>
            <person name="Ruepp A."/>
            <person name="Frickey T."/>
            <person name="Rattei T."/>
            <person name="Fartmann B."/>
            <person name="Stark M."/>
            <person name="Bauer M."/>
            <person name="Zibat A."/>
            <person name="Lombardot T."/>
            <person name="Becker I."/>
            <person name="Amann J."/>
            <person name="Gellner K."/>
            <person name="Teeling H."/>
            <person name="Leuschner W.D."/>
            <person name="Gloeckner F.-O."/>
            <person name="Lupas A.N."/>
            <person name="Amann R."/>
            <person name="Klenk H.-P."/>
        </authorList>
    </citation>
    <scope>NUCLEOTIDE SEQUENCE [LARGE SCALE GENOMIC DNA]</scope>
    <source>
        <strain evidence="4">DSM 12343 / LSv54</strain>
    </source>
</reference>
<dbReference type="STRING" id="177439.DP3049"/>
<dbReference type="GO" id="GO:0016831">
    <property type="term" value="F:carboxy-lyase activity"/>
    <property type="evidence" value="ECO:0007669"/>
    <property type="project" value="InterPro"/>
</dbReference>
<dbReference type="AlphaFoldDB" id="Q6AIQ2"/>
<dbReference type="GO" id="GO:0016787">
    <property type="term" value="F:hydrolase activity"/>
    <property type="evidence" value="ECO:0007669"/>
    <property type="project" value="InterPro"/>
</dbReference>
<evidence type="ECO:0000259" key="2">
    <source>
        <dbReference type="Pfam" id="PF04909"/>
    </source>
</evidence>
<dbReference type="InterPro" id="IPR032466">
    <property type="entry name" value="Metal_Hydrolase"/>
</dbReference>
<keyword evidence="1" id="KW-0456">Lyase</keyword>
<dbReference type="SUPFAM" id="SSF51556">
    <property type="entry name" value="Metallo-dependent hydrolases"/>
    <property type="match status" value="1"/>
</dbReference>
<dbReference type="eggNOG" id="COG2159">
    <property type="taxonomic scope" value="Bacteria"/>
</dbReference>
<proteinExistence type="predicted"/>
<evidence type="ECO:0000256" key="1">
    <source>
        <dbReference type="ARBA" id="ARBA00023239"/>
    </source>
</evidence>
<dbReference type="OrthoDB" id="9799024at2"/>
<dbReference type="Gene3D" id="3.20.20.140">
    <property type="entry name" value="Metal-dependent hydrolases"/>
    <property type="match status" value="1"/>
</dbReference>
<keyword evidence="4" id="KW-1185">Reference proteome</keyword>
<name>Q6AIQ2_DESPS</name>
<dbReference type="InterPro" id="IPR032465">
    <property type="entry name" value="ACMSD"/>
</dbReference>
<gene>
    <name evidence="3" type="ordered locus">DP3049</name>
</gene>